<evidence type="ECO:0000313" key="3">
    <source>
        <dbReference type="EMBL" id="ERT03356.1"/>
    </source>
</evidence>
<gene>
    <name evidence="3" type="ORF">HMPREF1624_01669</name>
</gene>
<dbReference type="SMART" id="SM00456">
    <property type="entry name" value="WW"/>
    <property type="match status" value="1"/>
</dbReference>
<feature type="compositionally biased region" description="Basic and acidic residues" evidence="1">
    <location>
        <begin position="134"/>
        <end position="146"/>
    </location>
</feature>
<dbReference type="STRING" id="1391915.U7Q990"/>
<evidence type="ECO:0000259" key="2">
    <source>
        <dbReference type="PROSITE" id="PS50020"/>
    </source>
</evidence>
<feature type="region of interest" description="Disordered" evidence="1">
    <location>
        <begin position="197"/>
        <end position="272"/>
    </location>
</feature>
<feature type="compositionally biased region" description="Basic and acidic residues" evidence="1">
    <location>
        <begin position="101"/>
        <end position="113"/>
    </location>
</feature>
<evidence type="ECO:0000313" key="4">
    <source>
        <dbReference type="Proteomes" id="UP000018087"/>
    </source>
</evidence>
<feature type="compositionally biased region" description="Basic residues" evidence="1">
    <location>
        <begin position="345"/>
        <end position="355"/>
    </location>
</feature>
<proteinExistence type="predicted"/>
<feature type="region of interest" description="Disordered" evidence="1">
    <location>
        <begin position="1"/>
        <end position="182"/>
    </location>
</feature>
<feature type="compositionally biased region" description="Basic and acidic residues" evidence="1">
    <location>
        <begin position="212"/>
        <end position="244"/>
    </location>
</feature>
<dbReference type="CDD" id="cd00201">
    <property type="entry name" value="WW"/>
    <property type="match status" value="1"/>
</dbReference>
<dbReference type="SUPFAM" id="SSF51045">
    <property type="entry name" value="WW domain"/>
    <property type="match status" value="1"/>
</dbReference>
<feature type="compositionally biased region" description="Acidic residues" evidence="1">
    <location>
        <begin position="21"/>
        <end position="39"/>
    </location>
</feature>
<dbReference type="AlphaFoldDB" id="U7Q990"/>
<dbReference type="OrthoDB" id="10471855at2759"/>
<name>U7Q990_SPOS1</name>
<evidence type="ECO:0000256" key="1">
    <source>
        <dbReference type="SAM" id="MobiDB-lite"/>
    </source>
</evidence>
<protein>
    <recommendedName>
        <fullName evidence="2">WW domain-containing protein</fullName>
    </recommendedName>
</protein>
<feature type="region of interest" description="Disordered" evidence="1">
    <location>
        <begin position="297"/>
        <end position="379"/>
    </location>
</feature>
<dbReference type="Proteomes" id="UP000018087">
    <property type="component" value="Unassembled WGS sequence"/>
</dbReference>
<feature type="compositionally biased region" description="Basic and acidic residues" evidence="1">
    <location>
        <begin position="318"/>
        <end position="333"/>
    </location>
</feature>
<accession>U7Q990</accession>
<reference evidence="4" key="1">
    <citation type="journal article" date="2014" name="Genome Announc.">
        <title>Genome sequence of the pathogenic fungus Sporothrix schenckii (ATCC 58251).</title>
        <authorList>
            <person name="Cuomo C.A."/>
            <person name="Rodriguez-Del Valle N."/>
            <person name="Perez-Sanchez L."/>
            <person name="Abouelleil A."/>
            <person name="Goldberg J."/>
            <person name="Young S."/>
            <person name="Zeng Q."/>
            <person name="Birren B.W."/>
        </authorList>
    </citation>
    <scope>NUCLEOTIDE SEQUENCE [LARGE SCALE GENOMIC DNA]</scope>
    <source>
        <strain evidence="4">ATCC 58251 / de Perez 2211183</strain>
    </source>
</reference>
<dbReference type="EMBL" id="KI440842">
    <property type="protein sequence ID" value="ERT03356.1"/>
    <property type="molecule type" value="Genomic_DNA"/>
</dbReference>
<dbReference type="InterPro" id="IPR001202">
    <property type="entry name" value="WW_dom"/>
</dbReference>
<dbReference type="InterPro" id="IPR036020">
    <property type="entry name" value="WW_dom_sf"/>
</dbReference>
<feature type="domain" description="WW" evidence="2">
    <location>
        <begin position="174"/>
        <end position="208"/>
    </location>
</feature>
<dbReference type="HOGENOM" id="CLU_746336_0_0_1"/>
<keyword evidence="4" id="KW-1185">Reference proteome</keyword>
<feature type="compositionally biased region" description="Basic and acidic residues" evidence="1">
    <location>
        <begin position="40"/>
        <end position="52"/>
    </location>
</feature>
<dbReference type="eggNOG" id="ENOG502R97N">
    <property type="taxonomic scope" value="Eukaryota"/>
</dbReference>
<organism evidence="3 4">
    <name type="scientific">Sporothrix schenckii (strain ATCC 58251 / de Perez 2211183)</name>
    <name type="common">Rose-picker's disease fungus</name>
    <dbReference type="NCBI Taxonomy" id="1391915"/>
    <lineage>
        <taxon>Eukaryota</taxon>
        <taxon>Fungi</taxon>
        <taxon>Dikarya</taxon>
        <taxon>Ascomycota</taxon>
        <taxon>Pezizomycotina</taxon>
        <taxon>Sordariomycetes</taxon>
        <taxon>Sordariomycetidae</taxon>
        <taxon>Ophiostomatales</taxon>
        <taxon>Ophiostomataceae</taxon>
        <taxon>Sporothrix</taxon>
    </lineage>
</organism>
<sequence length="379" mass="41987">MARRLGPTTTRYYHHSGPQRDDDETDDGTFDYEYYETYDDYSKSRAAREPRSRAGPGGRGISDGHSPLHHSANDEDHDDNADADRDHARRQRRRRSGGGLDDPRTTRSRDIHLHSPRLAAAAAGSYFSARNGRGRQDQQGRDDGASSRKPRSIPGGDADVSKAGPTYETPRGRPPLPPGWLPLFSTTHGRWYYVNKDSGKPQWEAPGFEVKTLQKEQRQREREGERERGRERADKPTQRGRDAGQRGLAPRDVSPSDRSARSHSGHSRRSSNLSITGMLLGAAGGIAAGALVAKALKKDGSERSIKRHSSHSDTLATADRRRDRDRDGRRNDKDDFEEDNVPSYHHSHGGSHHHSHGDDHGHGGGHGHGHGDDDDDDGD</sequence>
<dbReference type="Pfam" id="PF00397">
    <property type="entry name" value="WW"/>
    <property type="match status" value="1"/>
</dbReference>
<dbReference type="PROSITE" id="PS50020">
    <property type="entry name" value="WW_DOMAIN_2"/>
    <property type="match status" value="1"/>
</dbReference>
<dbReference type="Gene3D" id="2.20.70.10">
    <property type="match status" value="1"/>
</dbReference>